<evidence type="ECO:0008006" key="4">
    <source>
        <dbReference type="Google" id="ProtNLM"/>
    </source>
</evidence>
<keyword evidence="1" id="KW-0812">Transmembrane</keyword>
<dbReference type="Proteomes" id="UP000070352">
    <property type="component" value="Unassembled WGS sequence"/>
</dbReference>
<reference evidence="2 3" key="1">
    <citation type="submission" date="2016-02" db="EMBL/GenBank/DDBJ databases">
        <title>Draft Genome for Tepidibacillus decaturensis nov. sp. Strain Z9, an Anaerobic, Moderately Thermophilic and Heterotrophic Bacterium from Deep Subsurface of the Illinois Basin, USA.</title>
        <authorList>
            <person name="Dong Y."/>
            <person name="Chang J.Y."/>
            <person name="Sanford R."/>
            <person name="Fouke B.W."/>
        </authorList>
    </citation>
    <scope>NUCLEOTIDE SEQUENCE [LARGE SCALE GENOMIC DNA]</scope>
    <source>
        <strain evidence="2 3">Z9</strain>
    </source>
</reference>
<dbReference type="RefSeq" id="WP_082732322.1">
    <property type="nucleotide sequence ID" value="NZ_LSKU01000001.1"/>
</dbReference>
<name>A0A135L277_9BACI</name>
<feature type="transmembrane region" description="Helical" evidence="1">
    <location>
        <begin position="73"/>
        <end position="90"/>
    </location>
</feature>
<keyword evidence="1" id="KW-1133">Transmembrane helix</keyword>
<dbReference type="EMBL" id="LSKU01000001">
    <property type="protein sequence ID" value="KXG42973.1"/>
    <property type="molecule type" value="Genomic_DNA"/>
</dbReference>
<dbReference type="InterPro" id="IPR036259">
    <property type="entry name" value="MFS_trans_sf"/>
</dbReference>
<proteinExistence type="predicted"/>
<dbReference type="AlphaFoldDB" id="A0A135L277"/>
<accession>A0A135L277</accession>
<sequence length="125" mass="13996">MLIGSIMMSVAVIPMFLDTNYTTLLIYGIGTSIFAPLYFIPLTSVVFDLIGINEDSANLRDEYIVIREIGLNLGRMFSVLIFIFLIATVGEKSLRFLLLVTGSLPILTWFFMKTLAVKGYELEGE</sequence>
<organism evidence="2 3">
    <name type="scientific">Tepidibacillus decaturensis</name>
    <dbReference type="NCBI Taxonomy" id="1413211"/>
    <lineage>
        <taxon>Bacteria</taxon>
        <taxon>Bacillati</taxon>
        <taxon>Bacillota</taxon>
        <taxon>Bacilli</taxon>
        <taxon>Bacillales</taxon>
        <taxon>Bacillaceae</taxon>
        <taxon>Tepidibacillus</taxon>
    </lineage>
</organism>
<evidence type="ECO:0000313" key="3">
    <source>
        <dbReference type="Proteomes" id="UP000070352"/>
    </source>
</evidence>
<keyword evidence="3" id="KW-1185">Reference proteome</keyword>
<evidence type="ECO:0000256" key="1">
    <source>
        <dbReference type="SAM" id="Phobius"/>
    </source>
</evidence>
<protein>
    <recommendedName>
        <fullName evidence="4">Major facilitator superfamily (MFS) profile domain-containing protein</fullName>
    </recommendedName>
</protein>
<gene>
    <name evidence="2" type="ORF">U473_02215</name>
</gene>
<dbReference type="OrthoDB" id="2767994at2"/>
<comment type="caution">
    <text evidence="2">The sequence shown here is derived from an EMBL/GenBank/DDBJ whole genome shotgun (WGS) entry which is preliminary data.</text>
</comment>
<feature type="transmembrane region" description="Helical" evidence="1">
    <location>
        <begin position="24"/>
        <end position="52"/>
    </location>
</feature>
<dbReference type="SUPFAM" id="SSF103473">
    <property type="entry name" value="MFS general substrate transporter"/>
    <property type="match status" value="1"/>
</dbReference>
<evidence type="ECO:0000313" key="2">
    <source>
        <dbReference type="EMBL" id="KXG42973.1"/>
    </source>
</evidence>
<keyword evidence="1" id="KW-0472">Membrane</keyword>
<dbReference type="STRING" id="1413211.U473_02215"/>
<feature type="transmembrane region" description="Helical" evidence="1">
    <location>
        <begin position="96"/>
        <end position="112"/>
    </location>
</feature>